<dbReference type="Pfam" id="PF14283">
    <property type="entry name" value="CD1107-like"/>
    <property type="match status" value="1"/>
</dbReference>
<feature type="compositionally biased region" description="Basic and acidic residues" evidence="1">
    <location>
        <begin position="296"/>
        <end position="314"/>
    </location>
</feature>
<feature type="compositionally biased region" description="Polar residues" evidence="1">
    <location>
        <begin position="635"/>
        <end position="656"/>
    </location>
</feature>
<feature type="compositionally biased region" description="Polar residues" evidence="1">
    <location>
        <begin position="551"/>
        <end position="581"/>
    </location>
</feature>
<feature type="region of interest" description="Disordered" evidence="1">
    <location>
        <begin position="480"/>
        <end position="502"/>
    </location>
</feature>
<evidence type="ECO:0000259" key="2">
    <source>
        <dbReference type="Pfam" id="PF14283"/>
    </source>
</evidence>
<comment type="caution">
    <text evidence="3">The sequence shown here is derived from an EMBL/GenBank/DDBJ whole genome shotgun (WGS) entry which is preliminary data.</text>
</comment>
<feature type="region of interest" description="Disordered" evidence="1">
    <location>
        <begin position="283"/>
        <end position="329"/>
    </location>
</feature>
<feature type="domain" description="Mobile element protein CD1107-like" evidence="2">
    <location>
        <begin position="689"/>
        <end position="763"/>
    </location>
</feature>
<accession>A0A366I2Z0</accession>
<dbReference type="Proteomes" id="UP000253490">
    <property type="component" value="Unassembled WGS sequence"/>
</dbReference>
<keyword evidence="4" id="KW-1185">Reference proteome</keyword>
<feature type="compositionally biased region" description="Polar residues" evidence="1">
    <location>
        <begin position="316"/>
        <end position="329"/>
    </location>
</feature>
<dbReference type="InterPro" id="IPR025376">
    <property type="entry name" value="CD1107-like_dom"/>
</dbReference>
<gene>
    <name evidence="3" type="ORF">DES36_11649</name>
</gene>
<proteinExistence type="predicted"/>
<feature type="region of interest" description="Disordered" evidence="1">
    <location>
        <begin position="530"/>
        <end position="664"/>
    </location>
</feature>
<feature type="compositionally biased region" description="Polar residues" evidence="1">
    <location>
        <begin position="593"/>
        <end position="618"/>
    </location>
</feature>
<feature type="compositionally biased region" description="Polar residues" evidence="1">
    <location>
        <begin position="531"/>
        <end position="544"/>
    </location>
</feature>
<feature type="region of interest" description="Disordered" evidence="1">
    <location>
        <begin position="747"/>
        <end position="772"/>
    </location>
</feature>
<dbReference type="EMBL" id="QNRX01000016">
    <property type="protein sequence ID" value="RBP60392.1"/>
    <property type="molecule type" value="Genomic_DNA"/>
</dbReference>
<evidence type="ECO:0000313" key="4">
    <source>
        <dbReference type="Proteomes" id="UP000253490"/>
    </source>
</evidence>
<reference evidence="3 4" key="1">
    <citation type="submission" date="2018-06" db="EMBL/GenBank/DDBJ databases">
        <title>Genomic Encyclopedia of Type Strains, Phase IV (KMG-IV): sequencing the most valuable type-strain genomes for metagenomic binning, comparative biology and taxonomic classification.</title>
        <authorList>
            <person name="Goeker M."/>
        </authorList>
    </citation>
    <scope>NUCLEOTIDE SEQUENCE [LARGE SCALE GENOMIC DNA]</scope>
    <source>
        <strain evidence="3 4">DSM 22112</strain>
    </source>
</reference>
<dbReference type="InterPro" id="IPR032675">
    <property type="entry name" value="LRR_dom_sf"/>
</dbReference>
<sequence length="844" mass="94770">MKNSTKRFVALLLLLVGLVGYLGGAGEIVMAEESAWTKEDFLYSNDTTIIAFSEQGMEKSKTMKTLSFPEGVVTINGNYSLSHQDDPRRFEREFGRGKEWDKIIIPDSVENLGYAVFLEARTKEVQLSKNLKSLGGLAFFNNGLQEVTLPHGLEVINHNAFERNKLETIIIPETVNFIDQYAFTNNNLHTIKILGEPRISEKGIFTKQVATYRPAQNPFYEEHFGYNGSFQVDNLPEELSYENGEFSFKSDDVDMVTFDFSLANTSYEGSMTIVNSHKYSQGVQVKPETTEADTQTDNKETTDVGTQTDDKEMTEAGTQTDTPDTSEQATQTKVDVLVKYVLEDGTVYKEDKVSADVVAILDSGDLPMLSNDMKFIDDFLFYEVKERDNVIERKVAKLVQDKEPEIDDKEQQVEDGKKEDTSTQTDLTKEDLAELEDKSNQLAKEVEKLKETLIKSEEVSKEQKEKIELLEKEKADFKQELDEAKKQSEEASKKEETDENKACLEQVKALEEKLAGIDKTLQETNKIIKENQLSSSQVNTTQAKETPKVVTKQQNHTAENTSPVKSTGSTTQSVIKENPNTGVKEIEKPKSTLLENSGENTQVKNPNGETQETPVNQMQEKDTEIRYPNKLTPKQPANGTSNDMNGNNQSVNTNKGVASDPSKARATITENVDNANNDFPIHNGIVEEGTEANEGLPYYSADARQFITFMTKNGKTFHLIINHDETQENVMLLTEVSEDDLLNMVETKEEPKKEEPVKIEEPEPVVEEPVKEEESSNAGTYLLVGLVIAGVLGAGYYFKVVKANENEELAGFEEDDDYYSEAEDSYIDSNDDDEEEDIDSEDLL</sequence>
<dbReference type="Pfam" id="PF13306">
    <property type="entry name" value="LRR_5"/>
    <property type="match status" value="1"/>
</dbReference>
<dbReference type="AlphaFoldDB" id="A0A366I2Z0"/>
<evidence type="ECO:0000313" key="3">
    <source>
        <dbReference type="EMBL" id="RBP60392.1"/>
    </source>
</evidence>
<dbReference type="Gene3D" id="3.80.10.10">
    <property type="entry name" value="Ribonuclease Inhibitor"/>
    <property type="match status" value="1"/>
</dbReference>
<name>A0A366I2Z0_9FIRM</name>
<dbReference type="RefSeq" id="WP_113921352.1">
    <property type="nucleotide sequence ID" value="NZ_QNRX01000016.1"/>
</dbReference>
<organism evidence="3 4">
    <name type="scientific">Alkalibaculum bacchi</name>
    <dbReference type="NCBI Taxonomy" id="645887"/>
    <lineage>
        <taxon>Bacteria</taxon>
        <taxon>Bacillati</taxon>
        <taxon>Bacillota</taxon>
        <taxon>Clostridia</taxon>
        <taxon>Eubacteriales</taxon>
        <taxon>Eubacteriaceae</taxon>
        <taxon>Alkalibaculum</taxon>
    </lineage>
</organism>
<dbReference type="OrthoDB" id="1749038at2"/>
<feature type="compositionally biased region" description="Basic and acidic residues" evidence="1">
    <location>
        <begin position="747"/>
        <end position="761"/>
    </location>
</feature>
<protein>
    <submittedName>
        <fullName evidence="3">Leucine rich repeat (LRR) protein</fullName>
    </submittedName>
</protein>
<dbReference type="InterPro" id="IPR026906">
    <property type="entry name" value="LRR_5"/>
</dbReference>
<feature type="region of interest" description="Disordered" evidence="1">
    <location>
        <begin position="809"/>
        <end position="844"/>
    </location>
</feature>
<feature type="region of interest" description="Disordered" evidence="1">
    <location>
        <begin position="402"/>
        <end position="428"/>
    </location>
</feature>
<evidence type="ECO:0000256" key="1">
    <source>
        <dbReference type="SAM" id="MobiDB-lite"/>
    </source>
</evidence>